<evidence type="ECO:0000256" key="1">
    <source>
        <dbReference type="SAM" id="MobiDB-lite"/>
    </source>
</evidence>
<sequence length="800" mass="91942">MSKRTLFTYYSSSSSTPTPPETNARPPKNRRVEFCASDIISDPGLRKPIDEYSFEIRDQDKRAYALRGPTQQPVGFTFPRSWKSGEWRSFQQHWFGTYDWLEYSESKDAAFCFYCYLFFEPGKPDKWGSSVFAKVGIDKWKKALEKFDKHGASHSHCNARLKCDDFMNQRTSVTRKFEKQSKEEDNRYKTRLSSSLDVARFLIQQGDAFRGHDESSTSLNKGTFREMIDWYKDKVEVVKDAYYKGSKNCQMLSPFIQKDLTKACAEEVTSVIMDEIHGRRFSVLIDESRDVSIKEQMAMVLRFVNDEGKVLERFLGLKHIDKCTSIALKEALVGMISSHKLSMNMIRGQGYDGASNMRGEFNGVQKLVRDQNPYAFYVHCFAHQLQLVVVAVSTSTPAIADFFNYVPLIINTVGASCMRKDILLAKHHDSLLEKLENCEIATGRGLNQESSLARPGDTRWGSHLKTLLRILVMWEAILEVLEIVKKDSIKPTCTGGAFGLISKMESFDFVFIMHLMIEILSTTDTLSRALQRKDQDIVEAMHSIMSVKETLQDMRDNGWEPLFRRVKSFCDKNEIEVPDMDKEVNARGTSVRRRQKVTNMHFYHVEIFLAAIDAILTEMNHRFSEASSELLVCMASLNPRNSFSNFDVDKLVKLAEIYAEDFDVGHLAVLPSQLKAFHQRAKRNREFLGCTELSKVAEIMVKTTMNTSYPLVYRLVELTLILPVATASVERVFSAMSLLKTDLRRKIGDEWLNDLMICYVEKEIFRSISSDKIIHRFEDMKKRRRLVPKDNLVIAPHGED</sequence>
<gene>
    <name evidence="3" type="ORF">PVAP13_2KG499505</name>
</gene>
<dbReference type="EMBL" id="CM029039">
    <property type="protein sequence ID" value="KAG2646288.1"/>
    <property type="molecule type" value="Genomic_DNA"/>
</dbReference>
<evidence type="ECO:0000313" key="3">
    <source>
        <dbReference type="EMBL" id="KAG2646288.1"/>
    </source>
</evidence>
<comment type="caution">
    <text evidence="3">The sequence shown here is derived from an EMBL/GenBank/DDBJ whole genome shotgun (WGS) entry which is preliminary data.</text>
</comment>
<proteinExistence type="predicted"/>
<dbReference type="SUPFAM" id="SSF53098">
    <property type="entry name" value="Ribonuclease H-like"/>
    <property type="match status" value="1"/>
</dbReference>
<reference evidence="3" key="1">
    <citation type="submission" date="2020-05" db="EMBL/GenBank/DDBJ databases">
        <title>WGS assembly of Panicum virgatum.</title>
        <authorList>
            <person name="Lovell J.T."/>
            <person name="Jenkins J."/>
            <person name="Shu S."/>
            <person name="Juenger T.E."/>
            <person name="Schmutz J."/>
        </authorList>
    </citation>
    <scope>NUCLEOTIDE SEQUENCE</scope>
    <source>
        <strain evidence="3">AP13</strain>
    </source>
</reference>
<dbReference type="InterPro" id="IPR055298">
    <property type="entry name" value="AtLOH3-like"/>
</dbReference>
<dbReference type="InterPro" id="IPR006580">
    <property type="entry name" value="Znf_TTF"/>
</dbReference>
<organism evidence="3 4">
    <name type="scientific">Panicum virgatum</name>
    <name type="common">Blackwell switchgrass</name>
    <dbReference type="NCBI Taxonomy" id="38727"/>
    <lineage>
        <taxon>Eukaryota</taxon>
        <taxon>Viridiplantae</taxon>
        <taxon>Streptophyta</taxon>
        <taxon>Embryophyta</taxon>
        <taxon>Tracheophyta</taxon>
        <taxon>Spermatophyta</taxon>
        <taxon>Magnoliopsida</taxon>
        <taxon>Liliopsida</taxon>
        <taxon>Poales</taxon>
        <taxon>Poaceae</taxon>
        <taxon>PACMAD clade</taxon>
        <taxon>Panicoideae</taxon>
        <taxon>Panicodae</taxon>
        <taxon>Paniceae</taxon>
        <taxon>Panicinae</taxon>
        <taxon>Panicum</taxon>
        <taxon>Panicum sect. Hiantes</taxon>
    </lineage>
</organism>
<dbReference type="SMART" id="SM00597">
    <property type="entry name" value="ZnF_TTF"/>
    <property type="match status" value="1"/>
</dbReference>
<feature type="domain" description="TTF-type" evidence="2">
    <location>
        <begin position="86"/>
        <end position="179"/>
    </location>
</feature>
<accession>A0A8T0WGH5</accession>
<dbReference type="InterPro" id="IPR008906">
    <property type="entry name" value="HATC_C_dom"/>
</dbReference>
<dbReference type="PANTHER" id="PTHR11697:SF230">
    <property type="entry name" value="ZINC FINGER, MYM DOMAIN CONTAINING 1"/>
    <property type="match status" value="1"/>
</dbReference>
<protein>
    <recommendedName>
        <fullName evidence="2">TTF-type domain-containing protein</fullName>
    </recommendedName>
</protein>
<dbReference type="GO" id="GO:0046983">
    <property type="term" value="F:protein dimerization activity"/>
    <property type="evidence" value="ECO:0007669"/>
    <property type="project" value="InterPro"/>
</dbReference>
<evidence type="ECO:0000259" key="2">
    <source>
        <dbReference type="SMART" id="SM00597"/>
    </source>
</evidence>
<keyword evidence="4" id="KW-1185">Reference proteome</keyword>
<dbReference type="Pfam" id="PF14291">
    <property type="entry name" value="DUF4371"/>
    <property type="match status" value="1"/>
</dbReference>
<dbReference type="Pfam" id="PF05699">
    <property type="entry name" value="Dimer_Tnp_hAT"/>
    <property type="match status" value="1"/>
</dbReference>
<dbReference type="PANTHER" id="PTHR11697">
    <property type="entry name" value="GENERAL TRANSCRIPTION FACTOR 2-RELATED ZINC FINGER PROTEIN"/>
    <property type="match status" value="1"/>
</dbReference>
<dbReference type="InterPro" id="IPR025398">
    <property type="entry name" value="DUF4371"/>
</dbReference>
<dbReference type="AlphaFoldDB" id="A0A8T0WGH5"/>
<dbReference type="OrthoDB" id="654684at2759"/>
<feature type="region of interest" description="Disordered" evidence="1">
    <location>
        <begin position="1"/>
        <end position="29"/>
    </location>
</feature>
<dbReference type="Proteomes" id="UP000823388">
    <property type="component" value="Chromosome 2K"/>
</dbReference>
<name>A0A8T0WGH5_PANVG</name>
<dbReference type="InterPro" id="IPR012337">
    <property type="entry name" value="RNaseH-like_sf"/>
</dbReference>
<evidence type="ECO:0000313" key="4">
    <source>
        <dbReference type="Proteomes" id="UP000823388"/>
    </source>
</evidence>